<dbReference type="PANTHER" id="PTHR46505:SF1">
    <property type="entry name" value="OXIDOREDUCTASE NAD-BINDING DOMAIN-CONTAINING PROTEIN 1"/>
    <property type="match status" value="1"/>
</dbReference>
<reference evidence="5" key="1">
    <citation type="submission" date="2023-06" db="EMBL/GenBank/DDBJ databases">
        <title>Genome-scale phylogeny and comparative genomics of the fungal order Sordariales.</title>
        <authorList>
            <consortium name="Lawrence Berkeley National Laboratory"/>
            <person name="Hensen N."/>
            <person name="Bonometti L."/>
            <person name="Westerberg I."/>
            <person name="Brannstrom I.O."/>
            <person name="Guillou S."/>
            <person name="Cros-Aarteil S."/>
            <person name="Calhoun S."/>
            <person name="Haridas S."/>
            <person name="Kuo A."/>
            <person name="Mondo S."/>
            <person name="Pangilinan J."/>
            <person name="Riley R."/>
            <person name="Labutti K."/>
            <person name="Andreopoulos B."/>
            <person name="Lipzen A."/>
            <person name="Chen C."/>
            <person name="Yanf M."/>
            <person name="Daum C."/>
            <person name="Ng V."/>
            <person name="Clum A."/>
            <person name="Steindorff A."/>
            <person name="Ohm R."/>
            <person name="Martin F."/>
            <person name="Silar P."/>
            <person name="Natvig D."/>
            <person name="Lalanne C."/>
            <person name="Gautier V."/>
            <person name="Ament-Velasquez S.L."/>
            <person name="Kruys A."/>
            <person name="Hutchinson M.I."/>
            <person name="Powell A.J."/>
            <person name="Barry K."/>
            <person name="Miller A.N."/>
            <person name="Grigoriev I.V."/>
            <person name="Debuchy R."/>
            <person name="Gladieux P."/>
            <person name="Thoren M.H."/>
            <person name="Johannesson H."/>
        </authorList>
    </citation>
    <scope>NUCLEOTIDE SEQUENCE</scope>
    <source>
        <strain evidence="5">CBS 307.81</strain>
    </source>
</reference>
<evidence type="ECO:0000313" key="6">
    <source>
        <dbReference type="Proteomes" id="UP001174997"/>
    </source>
</evidence>
<sequence length="266" mass="28861">MTTANKTTHIDRTAHEPRDNVLIPPPSPSIPKLTHTPKLAIQSSPLNPPAAYLWQNPSLLLQTPVRIRIGGSFTYPPQITPPPPSTSSTTTSTSTPPPVPLDFKNLLLIAGGVGINPLISILSHIATLPPHHRPHQTTLFYTLKDPNNQIQSGDTSQALFLDRIIRLFSQTDGLNGSIKLFLTGGGPHTDKTSTSEIPTQGITLPFEKRRISLSDVAKAIGEDKDNIAVYICGVPSMTDQLVAGLTSPSPQGLGIEKNRVLYEKWW</sequence>
<feature type="domain" description="Ferric reductase NAD binding" evidence="4">
    <location>
        <begin position="103"/>
        <end position="241"/>
    </location>
</feature>
<gene>
    <name evidence="5" type="ORF">QBC41DRAFT_368588</name>
</gene>
<dbReference type="Gene3D" id="3.40.50.80">
    <property type="entry name" value="Nucleotide-binding domain of ferredoxin-NADP reductase (FNR) module"/>
    <property type="match status" value="1"/>
</dbReference>
<evidence type="ECO:0000256" key="3">
    <source>
        <dbReference type="SAM" id="MobiDB-lite"/>
    </source>
</evidence>
<proteinExistence type="predicted"/>
<keyword evidence="6" id="KW-1185">Reference proteome</keyword>
<dbReference type="Proteomes" id="UP001174997">
    <property type="component" value="Unassembled WGS sequence"/>
</dbReference>
<keyword evidence="1" id="KW-0560">Oxidoreductase</keyword>
<dbReference type="EMBL" id="JAULSY010000156">
    <property type="protein sequence ID" value="KAK0661179.1"/>
    <property type="molecule type" value="Genomic_DNA"/>
</dbReference>
<comment type="caution">
    <text evidence="5">The sequence shown here is derived from an EMBL/GenBank/DDBJ whole genome shotgun (WGS) entry which is preliminary data.</text>
</comment>
<dbReference type="InterPro" id="IPR039261">
    <property type="entry name" value="FNR_nucleotide-bd"/>
</dbReference>
<protein>
    <recommendedName>
        <fullName evidence="4">Ferric reductase NAD binding domain-containing protein</fullName>
    </recommendedName>
</protein>
<dbReference type="Pfam" id="PF08030">
    <property type="entry name" value="NAD_binding_6"/>
    <property type="match status" value="1"/>
</dbReference>
<dbReference type="InterPro" id="IPR052128">
    <property type="entry name" value="Oxidoreductase_NAD-binding"/>
</dbReference>
<dbReference type="InterPro" id="IPR013121">
    <property type="entry name" value="Fe_red_NAD-bd_6"/>
</dbReference>
<dbReference type="AlphaFoldDB" id="A0AA39YZ28"/>
<keyword evidence="2" id="KW-0520">NAD</keyword>
<evidence type="ECO:0000313" key="5">
    <source>
        <dbReference type="EMBL" id="KAK0661179.1"/>
    </source>
</evidence>
<evidence type="ECO:0000256" key="1">
    <source>
        <dbReference type="ARBA" id="ARBA00023002"/>
    </source>
</evidence>
<organism evidence="5 6">
    <name type="scientific">Cercophora samala</name>
    <dbReference type="NCBI Taxonomy" id="330535"/>
    <lineage>
        <taxon>Eukaryota</taxon>
        <taxon>Fungi</taxon>
        <taxon>Dikarya</taxon>
        <taxon>Ascomycota</taxon>
        <taxon>Pezizomycotina</taxon>
        <taxon>Sordariomycetes</taxon>
        <taxon>Sordariomycetidae</taxon>
        <taxon>Sordariales</taxon>
        <taxon>Lasiosphaeriaceae</taxon>
        <taxon>Cercophora</taxon>
    </lineage>
</organism>
<feature type="region of interest" description="Disordered" evidence="3">
    <location>
        <begin position="1"/>
        <end position="25"/>
    </location>
</feature>
<feature type="compositionally biased region" description="Basic and acidic residues" evidence="3">
    <location>
        <begin position="8"/>
        <end position="19"/>
    </location>
</feature>
<accession>A0AA39YZ28</accession>
<dbReference type="PANTHER" id="PTHR46505">
    <property type="entry name" value="OXIDOREDUCTASE NAD-BINDING DOMAIN-CONTAINING PROTEIN 1"/>
    <property type="match status" value="1"/>
</dbReference>
<feature type="region of interest" description="Disordered" evidence="3">
    <location>
        <begin position="72"/>
        <end position="97"/>
    </location>
</feature>
<dbReference type="SUPFAM" id="SSF52343">
    <property type="entry name" value="Ferredoxin reductase-like, C-terminal NADP-linked domain"/>
    <property type="match status" value="1"/>
</dbReference>
<name>A0AA39YZ28_9PEZI</name>
<evidence type="ECO:0000259" key="4">
    <source>
        <dbReference type="Pfam" id="PF08030"/>
    </source>
</evidence>
<evidence type="ECO:0000256" key="2">
    <source>
        <dbReference type="ARBA" id="ARBA00023027"/>
    </source>
</evidence>
<dbReference type="GO" id="GO:0016491">
    <property type="term" value="F:oxidoreductase activity"/>
    <property type="evidence" value="ECO:0007669"/>
    <property type="project" value="UniProtKB-KW"/>
</dbReference>
<dbReference type="GO" id="GO:0005739">
    <property type="term" value="C:mitochondrion"/>
    <property type="evidence" value="ECO:0007669"/>
    <property type="project" value="TreeGrafter"/>
</dbReference>